<organism evidence="1 2">
    <name type="scientific">Vaccinium darrowii</name>
    <dbReference type="NCBI Taxonomy" id="229202"/>
    <lineage>
        <taxon>Eukaryota</taxon>
        <taxon>Viridiplantae</taxon>
        <taxon>Streptophyta</taxon>
        <taxon>Embryophyta</taxon>
        <taxon>Tracheophyta</taxon>
        <taxon>Spermatophyta</taxon>
        <taxon>Magnoliopsida</taxon>
        <taxon>eudicotyledons</taxon>
        <taxon>Gunneridae</taxon>
        <taxon>Pentapetalae</taxon>
        <taxon>asterids</taxon>
        <taxon>Ericales</taxon>
        <taxon>Ericaceae</taxon>
        <taxon>Vaccinioideae</taxon>
        <taxon>Vaccinieae</taxon>
        <taxon>Vaccinium</taxon>
    </lineage>
</organism>
<evidence type="ECO:0000313" key="1">
    <source>
        <dbReference type="EMBL" id="KAH7854300.1"/>
    </source>
</evidence>
<keyword evidence="2" id="KW-1185">Reference proteome</keyword>
<accession>A0ACB7YLB3</accession>
<dbReference type="EMBL" id="CM037161">
    <property type="protein sequence ID" value="KAH7854300.1"/>
    <property type="molecule type" value="Genomic_DNA"/>
</dbReference>
<gene>
    <name evidence="1" type="ORF">Vadar_012221</name>
</gene>
<protein>
    <submittedName>
        <fullName evidence="1">Uncharacterized protein</fullName>
    </submittedName>
</protein>
<comment type="caution">
    <text evidence="1">The sequence shown here is derived from an EMBL/GenBank/DDBJ whole genome shotgun (WGS) entry which is preliminary data.</text>
</comment>
<name>A0ACB7YLB3_9ERIC</name>
<sequence length="476" mass="51734">MSRLHDSNPSRTNIPPEFQQIRRQESSQFPSSNPFKVQEEPTALFYPKTGRLLCFNNLFRNLFYLHFSLIAALTTVLAVLGFLSHHHHSHRLLTFLLPLFSSTALAAVFAFSCQLLTLLYPSRTLKSAFWLSPLLTCAVGILLIAVGSAASLAVGSIALVSSIFMSLYSCWVSPRFDYAGRVLSVSIQSPPGKTALIVFLLITGSVLYSALLVAGIGGATATGTNGLDGVFIFVIVLSQMWTMNVVKNTVGVVIARVKYMKFACDVDMDTGTAFRDARKYSMGSVCVGSVLVPVLGFVHGSASAMSSASGGVDECMFSCVNCYSRVASRLVTYGNRWGFVHVGVYNKRFVQASIDTWEMFRRAGMKPLIDSDLTSSFCFLCGVAGGGACALAGGTWSLVVQNGYATEVSIYAFLIGYFMCRAAMAWPQACVSAYHVAYAENPESARFDATIPVRIQELQRSRALNSQVTHSTDTEF</sequence>
<reference evidence="1 2" key="1">
    <citation type="journal article" date="2021" name="Hortic Res">
        <title>High-quality reference genome and annotation aids understanding of berry development for evergreen blueberry (Vaccinium darrowii).</title>
        <authorList>
            <person name="Yu J."/>
            <person name="Hulse-Kemp A.M."/>
            <person name="Babiker E."/>
            <person name="Staton M."/>
        </authorList>
    </citation>
    <scope>NUCLEOTIDE SEQUENCE [LARGE SCALE GENOMIC DNA]</scope>
    <source>
        <strain evidence="2">cv. NJ 8807/NJ 8810</strain>
        <tissue evidence="1">Young leaf</tissue>
    </source>
</reference>
<evidence type="ECO:0000313" key="2">
    <source>
        <dbReference type="Proteomes" id="UP000828048"/>
    </source>
</evidence>
<dbReference type="Proteomes" id="UP000828048">
    <property type="component" value="Chromosome 11"/>
</dbReference>
<proteinExistence type="predicted"/>